<proteinExistence type="predicted"/>
<feature type="region of interest" description="Disordered" evidence="1">
    <location>
        <begin position="79"/>
        <end position="98"/>
    </location>
</feature>
<organism evidence="2 3">
    <name type="scientific">Paracoccidioides brasiliensis (strain Pb18)</name>
    <dbReference type="NCBI Taxonomy" id="502780"/>
    <lineage>
        <taxon>Eukaryota</taxon>
        <taxon>Fungi</taxon>
        <taxon>Dikarya</taxon>
        <taxon>Ascomycota</taxon>
        <taxon>Pezizomycotina</taxon>
        <taxon>Eurotiomycetes</taxon>
        <taxon>Eurotiomycetidae</taxon>
        <taxon>Onygenales</taxon>
        <taxon>Ajellomycetaceae</taxon>
        <taxon>Paracoccidioides</taxon>
    </lineage>
</organism>
<dbReference type="GeneID" id="22588034"/>
<evidence type="ECO:0000313" key="3">
    <source>
        <dbReference type="Proteomes" id="UP000001628"/>
    </source>
</evidence>
<dbReference type="AlphaFoldDB" id="A0A0A0HRK2"/>
<keyword evidence="3" id="KW-1185">Reference proteome</keyword>
<dbReference type="EMBL" id="KN275964">
    <property type="protein sequence ID" value="KGM91819.1"/>
    <property type="molecule type" value="Genomic_DNA"/>
</dbReference>
<name>A0A0A0HRK2_PARBD</name>
<sequence>MDREEERMAGTVGRLVFDFPRLIRVQVAQLNATRHQRGLSSVGSRPSNHMRVEESGATPTTNPCPICLINHSFEKSIPFMPTKDNDNANRPYAPTAEC</sequence>
<evidence type="ECO:0000313" key="2">
    <source>
        <dbReference type="EMBL" id="KGM91819.1"/>
    </source>
</evidence>
<gene>
    <name evidence="2" type="ORF">PADG_12137</name>
</gene>
<dbReference type="Proteomes" id="UP000001628">
    <property type="component" value="Unassembled WGS sequence"/>
</dbReference>
<accession>A0A0A0HRK2</accession>
<dbReference type="KEGG" id="pbn:PADG_12137"/>
<dbReference type="InParanoid" id="A0A0A0HRK2"/>
<feature type="region of interest" description="Disordered" evidence="1">
    <location>
        <begin position="33"/>
        <end position="63"/>
    </location>
</feature>
<dbReference type="HOGENOM" id="CLU_2334215_0_0_1"/>
<protein>
    <submittedName>
        <fullName evidence="2">Uncharacterized protein</fullName>
    </submittedName>
</protein>
<dbReference type="RefSeq" id="XP_010761992.1">
    <property type="nucleotide sequence ID" value="XM_010763690.1"/>
</dbReference>
<dbReference type="VEuPathDB" id="FungiDB:PADG_12137"/>
<feature type="compositionally biased region" description="Polar residues" evidence="1">
    <location>
        <begin position="33"/>
        <end position="47"/>
    </location>
</feature>
<reference evidence="2 3" key="1">
    <citation type="journal article" date="2011" name="PLoS Genet.">
        <title>Comparative genomic analysis of human fungal pathogens causing paracoccidioidomycosis.</title>
        <authorList>
            <person name="Desjardins C.A."/>
            <person name="Champion M.D."/>
            <person name="Holder J.W."/>
            <person name="Muszewska A."/>
            <person name="Goldberg J."/>
            <person name="Bailao A.M."/>
            <person name="Brigido M.M."/>
            <person name="Ferreira M.E."/>
            <person name="Garcia A.M."/>
            <person name="Grynberg M."/>
            <person name="Gujja S."/>
            <person name="Heiman D.I."/>
            <person name="Henn M.R."/>
            <person name="Kodira C.D."/>
            <person name="Leon-Narvaez H."/>
            <person name="Longo L.V."/>
            <person name="Ma L.J."/>
            <person name="Malavazi I."/>
            <person name="Matsuo A.L."/>
            <person name="Morais F.V."/>
            <person name="Pereira M."/>
            <person name="Rodriguez-Brito S."/>
            <person name="Sakthikumar S."/>
            <person name="Salem-Izacc S.M."/>
            <person name="Sykes S.M."/>
            <person name="Teixeira M.M."/>
            <person name="Vallejo M.C."/>
            <person name="Walter M.E."/>
            <person name="Yandava C."/>
            <person name="Young S."/>
            <person name="Zeng Q."/>
            <person name="Zucker J."/>
            <person name="Felipe M.S."/>
            <person name="Goldman G.H."/>
            <person name="Haas B.J."/>
            <person name="McEwen J.G."/>
            <person name="Nino-Vega G."/>
            <person name="Puccia R."/>
            <person name="San-Blas G."/>
            <person name="Soares C.M."/>
            <person name="Birren B.W."/>
            <person name="Cuomo C.A."/>
        </authorList>
    </citation>
    <scope>NUCLEOTIDE SEQUENCE [LARGE SCALE GENOMIC DNA]</scope>
    <source>
        <strain evidence="2 3">Pb18</strain>
    </source>
</reference>
<evidence type="ECO:0000256" key="1">
    <source>
        <dbReference type="SAM" id="MobiDB-lite"/>
    </source>
</evidence>